<dbReference type="AlphaFoldDB" id="A0A4R1CH85"/>
<accession>A0A4R1CH85</accession>
<evidence type="ECO:0000313" key="1">
    <source>
        <dbReference type="EMBL" id="TCJ29446.1"/>
    </source>
</evidence>
<sequence length="61" mass="6620">MTPTQLSAIRVPAWAWALLALAAFAVLFALQANDVVMGADKAMWLHELTHDARHALGVPCH</sequence>
<proteinExistence type="predicted"/>
<organism evidence="1 2">
    <name type="scientific">Nocardioides jejuensis</name>
    <dbReference type="NCBI Taxonomy" id="2502782"/>
    <lineage>
        <taxon>Bacteria</taxon>
        <taxon>Bacillati</taxon>
        <taxon>Actinomycetota</taxon>
        <taxon>Actinomycetes</taxon>
        <taxon>Propionibacteriales</taxon>
        <taxon>Nocardioidaceae</taxon>
        <taxon>Nocardioides</taxon>
    </lineage>
</organism>
<reference evidence="1 2" key="1">
    <citation type="submission" date="2019-03" db="EMBL/GenBank/DDBJ databases">
        <authorList>
            <person name="Kim M.K.M."/>
        </authorList>
    </citation>
    <scope>NUCLEOTIDE SEQUENCE [LARGE SCALE GENOMIC DNA]</scope>
    <source>
        <strain evidence="1 2">18JY15-6</strain>
    </source>
</reference>
<evidence type="ECO:0000313" key="2">
    <source>
        <dbReference type="Proteomes" id="UP000295453"/>
    </source>
</evidence>
<gene>
    <name evidence="1" type="ORF">EPD65_06915</name>
</gene>
<keyword evidence="2" id="KW-1185">Reference proteome</keyword>
<dbReference type="InterPro" id="IPR012667">
    <property type="entry name" value="CbtB_put"/>
</dbReference>
<dbReference type="EMBL" id="SJZJ01000008">
    <property type="protein sequence ID" value="TCJ29446.1"/>
    <property type="molecule type" value="Genomic_DNA"/>
</dbReference>
<protein>
    <submittedName>
        <fullName evidence="1">CbtB-domain containing protein</fullName>
    </submittedName>
</protein>
<dbReference type="RefSeq" id="WP_131582533.1">
    <property type="nucleotide sequence ID" value="NZ_SJZJ01000008.1"/>
</dbReference>
<comment type="caution">
    <text evidence="1">The sequence shown here is derived from an EMBL/GenBank/DDBJ whole genome shotgun (WGS) entry which is preliminary data.</text>
</comment>
<dbReference type="Pfam" id="PF09489">
    <property type="entry name" value="CbtB"/>
    <property type="match status" value="1"/>
</dbReference>
<dbReference type="Proteomes" id="UP000295453">
    <property type="component" value="Unassembled WGS sequence"/>
</dbReference>
<name>A0A4R1CH85_9ACTN</name>